<evidence type="ECO:0000313" key="2">
    <source>
        <dbReference type="EMBL" id="PPQ66870.1"/>
    </source>
</evidence>
<dbReference type="Proteomes" id="UP000284842">
    <property type="component" value="Unassembled WGS sequence"/>
</dbReference>
<feature type="compositionally biased region" description="Polar residues" evidence="1">
    <location>
        <begin position="52"/>
        <end position="69"/>
    </location>
</feature>
<comment type="caution">
    <text evidence="2">The sequence shown here is derived from an EMBL/GenBank/DDBJ whole genome shotgun (WGS) entry which is preliminary data.</text>
</comment>
<dbReference type="InParanoid" id="A0A409VKT3"/>
<reference evidence="2 3" key="1">
    <citation type="journal article" date="2018" name="Evol. Lett.">
        <title>Horizontal gene cluster transfer increased hallucinogenic mushroom diversity.</title>
        <authorList>
            <person name="Reynolds H.T."/>
            <person name="Vijayakumar V."/>
            <person name="Gluck-Thaler E."/>
            <person name="Korotkin H.B."/>
            <person name="Matheny P.B."/>
            <person name="Slot J.C."/>
        </authorList>
    </citation>
    <scope>NUCLEOTIDE SEQUENCE [LARGE SCALE GENOMIC DNA]</scope>
    <source>
        <strain evidence="2 3">2629</strain>
    </source>
</reference>
<name>A0A409VKT3_9AGAR</name>
<feature type="region of interest" description="Disordered" evidence="1">
    <location>
        <begin position="41"/>
        <end position="69"/>
    </location>
</feature>
<evidence type="ECO:0000256" key="1">
    <source>
        <dbReference type="SAM" id="MobiDB-lite"/>
    </source>
</evidence>
<gene>
    <name evidence="2" type="ORF">CVT24_008578</name>
</gene>
<keyword evidence="3" id="KW-1185">Reference proteome</keyword>
<dbReference type="EMBL" id="NHTK01006032">
    <property type="protein sequence ID" value="PPQ66870.1"/>
    <property type="molecule type" value="Genomic_DNA"/>
</dbReference>
<protein>
    <submittedName>
        <fullName evidence="2">Uncharacterized protein</fullName>
    </submittedName>
</protein>
<organism evidence="2 3">
    <name type="scientific">Panaeolus cyanescens</name>
    <dbReference type="NCBI Taxonomy" id="181874"/>
    <lineage>
        <taxon>Eukaryota</taxon>
        <taxon>Fungi</taxon>
        <taxon>Dikarya</taxon>
        <taxon>Basidiomycota</taxon>
        <taxon>Agaricomycotina</taxon>
        <taxon>Agaricomycetes</taxon>
        <taxon>Agaricomycetidae</taxon>
        <taxon>Agaricales</taxon>
        <taxon>Agaricineae</taxon>
        <taxon>Galeropsidaceae</taxon>
        <taxon>Panaeolus</taxon>
    </lineage>
</organism>
<evidence type="ECO:0000313" key="3">
    <source>
        <dbReference type="Proteomes" id="UP000284842"/>
    </source>
</evidence>
<accession>A0A409VKT3</accession>
<proteinExistence type="predicted"/>
<sequence length="69" mass="7432">MEPSNIHDACSLRNAAGNNFKLATVGIVVAASRQSVTAVQEFGKEPDHKQRWSPTFTSTPLAKNGHQSP</sequence>
<dbReference type="AlphaFoldDB" id="A0A409VKT3"/>